<dbReference type="Proteomes" id="UP000694846">
    <property type="component" value="Unplaced"/>
</dbReference>
<dbReference type="RefSeq" id="XP_025417773.1">
    <property type="nucleotide sequence ID" value="XM_025561988.1"/>
</dbReference>
<dbReference type="AlphaFoldDB" id="A0A8B8G4N0"/>
<dbReference type="PANTHER" id="PTHR10827:SF98">
    <property type="entry name" value="45 KDA CALCIUM-BINDING PROTEIN"/>
    <property type="match status" value="1"/>
</dbReference>
<dbReference type="SMART" id="SM00054">
    <property type="entry name" value="EFh"/>
    <property type="match status" value="3"/>
</dbReference>
<dbReference type="PROSITE" id="PS00018">
    <property type="entry name" value="EF_HAND_1"/>
    <property type="match status" value="5"/>
</dbReference>
<protein>
    <submittedName>
        <fullName evidence="6">Calumenin-B-like isoform X1</fullName>
    </submittedName>
</protein>
<dbReference type="PROSITE" id="PS50222">
    <property type="entry name" value="EF_HAND_2"/>
    <property type="match status" value="3"/>
</dbReference>
<feature type="domain" description="EF-hand" evidence="4">
    <location>
        <begin position="359"/>
        <end position="394"/>
    </location>
</feature>
<dbReference type="InterPro" id="IPR018247">
    <property type="entry name" value="EF_Hand_1_Ca_BS"/>
</dbReference>
<evidence type="ECO:0000259" key="4">
    <source>
        <dbReference type="PROSITE" id="PS50222"/>
    </source>
</evidence>
<keyword evidence="5" id="KW-1185">Reference proteome</keyword>
<dbReference type="PANTHER" id="PTHR10827">
    <property type="entry name" value="RETICULOCALBIN"/>
    <property type="match status" value="1"/>
</dbReference>
<sequence>MAAAGPLVRACPYHIVVLSPLSVFRASSETVRVPAPCYRSDNVPVAFAFRLHSAVAALIPPFSDARDVLLRIPPLRRQPPILTTSRLVGFYDFLASTTIRRTCSSMRRFAGTALVLFAISDALLAAVLSDINREVEEHLIISRFRGVTPHDHRTDPGYAGILSDSNDIDSIKHSEPSKIKARIFNILEKMDHNKDGYIDKKELTDKLMESYRKLSASESDSEFETSDLDENGFITWDEYLGDAYMELEFRDDRTLFYAADIDNDGKLNQLEFRYYYTPEDYPQMKPAVMVGVMRQYDSNKDGKITFDEFLDYRKKGLTEEEMEQENYKFTLELDTDKNGVLDEEEVYQWFLPMNKYIMSAESEAENLLFKADKNRDGTLSFNEILEGYKYFISPDSEGHYIFKDEL</sequence>
<evidence type="ECO:0000256" key="1">
    <source>
        <dbReference type="ARBA" id="ARBA00022723"/>
    </source>
</evidence>
<evidence type="ECO:0000256" key="2">
    <source>
        <dbReference type="ARBA" id="ARBA00022737"/>
    </source>
</evidence>
<dbReference type="Pfam" id="PF13499">
    <property type="entry name" value="EF-hand_7"/>
    <property type="match status" value="2"/>
</dbReference>
<keyword evidence="3" id="KW-0106">Calcium</keyword>
<dbReference type="OrthoDB" id="293868at2759"/>
<evidence type="ECO:0000256" key="3">
    <source>
        <dbReference type="ARBA" id="ARBA00022837"/>
    </source>
</evidence>
<keyword evidence="1" id="KW-0479">Metal-binding</keyword>
<feature type="domain" description="EF-hand" evidence="4">
    <location>
        <begin position="284"/>
        <end position="319"/>
    </location>
</feature>
<dbReference type="GO" id="GO:0005509">
    <property type="term" value="F:calcium ion binding"/>
    <property type="evidence" value="ECO:0007669"/>
    <property type="project" value="InterPro"/>
</dbReference>
<name>A0A8B8G4N0_9HEMI</name>
<proteinExistence type="predicted"/>
<reference evidence="6" key="1">
    <citation type="submission" date="2025-08" db="UniProtKB">
        <authorList>
            <consortium name="RefSeq"/>
        </authorList>
    </citation>
    <scope>IDENTIFICATION</scope>
    <source>
        <tissue evidence="6">Whole body</tissue>
    </source>
</reference>
<dbReference type="SUPFAM" id="SSF47473">
    <property type="entry name" value="EF-hand"/>
    <property type="match status" value="2"/>
</dbReference>
<organism evidence="5 6">
    <name type="scientific">Sipha flava</name>
    <name type="common">yellow sugarcane aphid</name>
    <dbReference type="NCBI Taxonomy" id="143950"/>
    <lineage>
        <taxon>Eukaryota</taxon>
        <taxon>Metazoa</taxon>
        <taxon>Ecdysozoa</taxon>
        <taxon>Arthropoda</taxon>
        <taxon>Hexapoda</taxon>
        <taxon>Insecta</taxon>
        <taxon>Pterygota</taxon>
        <taxon>Neoptera</taxon>
        <taxon>Paraneoptera</taxon>
        <taxon>Hemiptera</taxon>
        <taxon>Sternorrhyncha</taxon>
        <taxon>Aphidomorpha</taxon>
        <taxon>Aphidoidea</taxon>
        <taxon>Aphididae</taxon>
        <taxon>Sipha</taxon>
    </lineage>
</organism>
<evidence type="ECO:0000313" key="6">
    <source>
        <dbReference type="RefSeq" id="XP_025417773.1"/>
    </source>
</evidence>
<keyword evidence="2" id="KW-0677">Repeat</keyword>
<accession>A0A8B8G4N0</accession>
<dbReference type="GeneID" id="112688674"/>
<dbReference type="Gene3D" id="1.10.238.10">
    <property type="entry name" value="EF-hand"/>
    <property type="match status" value="3"/>
</dbReference>
<evidence type="ECO:0000313" key="5">
    <source>
        <dbReference type="Proteomes" id="UP000694846"/>
    </source>
</evidence>
<dbReference type="InterPro" id="IPR011992">
    <property type="entry name" value="EF-hand-dom_pair"/>
</dbReference>
<dbReference type="InterPro" id="IPR002048">
    <property type="entry name" value="EF_hand_dom"/>
</dbReference>
<gene>
    <name evidence="6" type="primary">LOC112688674</name>
</gene>
<feature type="domain" description="EF-hand" evidence="4">
    <location>
        <begin position="178"/>
        <end position="213"/>
    </location>
</feature>